<sequence length="414" mass="47224">MSAFTEFINQQAKETQNNNNNEVEYYTPKNPVIRLGKQKDGSTKDSILVRILPPKKEGSLEFYKKFRNTGINFNNKNNEQKFVGLTLPATSGESVIDPFIESWIANKVPFSRFPNRPSNRYYIEVIEYINNGGTLQPVVDNSGNPKISPLEIPITAYNALASQLGDEMFNPSPSAKFSFISEDIAYPVMFKKAKENDKTNWYVQVYSNPQYQFGNLPSNWRELSSDLDKLAQPTEEVNPNLVNFLINKVNGTPLETDNFTFNRDTNTLGDAPSQPQQPVQQTQQPQPTQQQVEQQLPGNLSNQPQQNTQQVPQNDWNTINTQSQQTTQQPTQQQQFNQVQQAPQQPQQPQGNNPWENFDENTINDSQVPFDTGSQQQPPQQQNVQQNQQQYQEPPKMEQPKNVDDVLKGLNLDI</sequence>
<feature type="compositionally biased region" description="Low complexity" evidence="1">
    <location>
        <begin position="375"/>
        <end position="394"/>
    </location>
</feature>
<accession>A0A0D3MWH2</accession>
<keyword evidence="3" id="KW-1185">Reference proteome</keyword>
<evidence type="ECO:0008006" key="4">
    <source>
        <dbReference type="Google" id="ProtNLM"/>
    </source>
</evidence>
<feature type="compositionally biased region" description="Low complexity" evidence="1">
    <location>
        <begin position="256"/>
        <end position="267"/>
    </location>
</feature>
<name>A0A0D3MWH2_9CAUD</name>
<organism evidence="2 3">
    <name type="scientific">Staphylococcus phage vB_SepM_ phiIPLA-C1C</name>
    <dbReference type="NCBI Taxonomy" id="1572704"/>
    <lineage>
        <taxon>Viruses</taxon>
        <taxon>Duplodnaviria</taxon>
        <taxon>Heunggongvirae</taxon>
        <taxon>Uroviricota</taxon>
        <taxon>Caudoviricetes</taxon>
        <taxon>Herelleviridae</taxon>
        <taxon>Twortvirinae</taxon>
        <taxon>Sepunavirus</taxon>
        <taxon>Sepunavirus IPLAC1C</taxon>
    </lineage>
</organism>
<dbReference type="OrthoDB" id="4644at10239"/>
<dbReference type="KEGG" id="vg:26640944"/>
<evidence type="ECO:0000313" key="3">
    <source>
        <dbReference type="Proteomes" id="UP000032689"/>
    </source>
</evidence>
<protein>
    <recommendedName>
        <fullName evidence="4">SsDNA binding protein</fullName>
    </recommendedName>
</protein>
<dbReference type="EMBL" id="KP027447">
    <property type="protein sequence ID" value="AJA42247.1"/>
    <property type="molecule type" value="Genomic_DNA"/>
</dbReference>
<feature type="region of interest" description="Disordered" evidence="1">
    <location>
        <begin position="256"/>
        <end position="414"/>
    </location>
</feature>
<proteinExistence type="predicted"/>
<feature type="compositionally biased region" description="Polar residues" evidence="1">
    <location>
        <begin position="360"/>
        <end position="374"/>
    </location>
</feature>
<feature type="compositionally biased region" description="Low complexity" evidence="1">
    <location>
        <begin position="302"/>
        <end position="354"/>
    </location>
</feature>
<reference evidence="2 3" key="1">
    <citation type="journal article" date="2015" name="Appl. Environ. Microbiol.">
        <title>Two Phages, phiIPLA-RODI and phiIPLA-C1C, Lyse Mono- and Dual-Species Staphylococcal Biofilms.</title>
        <authorList>
            <person name="Gutierrez D."/>
            <person name="Vandenheuvel D."/>
            <person name="Martinez B."/>
            <person name="Rodriguez A."/>
            <person name="Lavigne R."/>
            <person name="Garcia P."/>
        </authorList>
    </citation>
    <scope>NUCLEOTIDE SEQUENCE [LARGE SCALE GENOMIC DNA]</scope>
</reference>
<feature type="compositionally biased region" description="Low complexity" evidence="1">
    <location>
        <begin position="274"/>
        <end position="295"/>
    </location>
</feature>
<feature type="compositionally biased region" description="Basic and acidic residues" evidence="1">
    <location>
        <begin position="395"/>
        <end position="407"/>
    </location>
</feature>
<dbReference type="RefSeq" id="YP_009214527.1">
    <property type="nucleotide sequence ID" value="NC_028962.1"/>
</dbReference>
<evidence type="ECO:0000313" key="2">
    <source>
        <dbReference type="EMBL" id="AJA42247.1"/>
    </source>
</evidence>
<evidence type="ECO:0000256" key="1">
    <source>
        <dbReference type="SAM" id="MobiDB-lite"/>
    </source>
</evidence>
<dbReference type="GeneID" id="26640944"/>
<dbReference type="Proteomes" id="UP000032689">
    <property type="component" value="Segment"/>
</dbReference>